<dbReference type="Proteomes" id="UP000294257">
    <property type="component" value="Unassembled WGS sequence"/>
</dbReference>
<dbReference type="OrthoDB" id="63519at2"/>
<dbReference type="EMBL" id="SGWQ01000011">
    <property type="protein sequence ID" value="RZS32823.1"/>
    <property type="molecule type" value="Genomic_DNA"/>
</dbReference>
<dbReference type="AlphaFoldDB" id="A0A4Q7KFZ2"/>
<dbReference type="InterPro" id="IPR000073">
    <property type="entry name" value="AB_hydrolase_1"/>
</dbReference>
<sequence>MAEYVEVNGVDTWYDEQGDGDPLVLLHGGLTDSRDFAPNLGTLADRFRVLTPDRRGHGRTADVPGPITMELMAADTIAFLEKVIGTPSRLVGYSAGAAVALAVGRQRPDLVERLVLISGAFRKDGMIMTPQAGMEPPPHLIDAYAEVSPDGRDHFPVVVDKVATAFEAGDDLTEEDLGAVPCRTLVMSGDDDLVTLEHTIALYRGLPNAQLSIVPETSHLLLFEKPKTCTRIVSDFLTSDPSPTYMPIRRS</sequence>
<dbReference type="InterPro" id="IPR029058">
    <property type="entry name" value="AB_hydrolase_fold"/>
</dbReference>
<proteinExistence type="predicted"/>
<feature type="domain" description="AB hydrolase-1" evidence="1">
    <location>
        <begin position="23"/>
        <end position="227"/>
    </location>
</feature>
<organism evidence="2 3">
    <name type="scientific">Herbihabitans rhizosphaerae</name>
    <dbReference type="NCBI Taxonomy" id="1872711"/>
    <lineage>
        <taxon>Bacteria</taxon>
        <taxon>Bacillati</taxon>
        <taxon>Actinomycetota</taxon>
        <taxon>Actinomycetes</taxon>
        <taxon>Pseudonocardiales</taxon>
        <taxon>Pseudonocardiaceae</taxon>
        <taxon>Herbihabitans</taxon>
    </lineage>
</organism>
<dbReference type="GO" id="GO:0003824">
    <property type="term" value="F:catalytic activity"/>
    <property type="evidence" value="ECO:0007669"/>
    <property type="project" value="UniProtKB-ARBA"/>
</dbReference>
<protein>
    <submittedName>
        <fullName evidence="2">Pimeloyl-ACP methyl ester carboxylesterase</fullName>
    </submittedName>
</protein>
<dbReference type="Gene3D" id="3.40.50.1820">
    <property type="entry name" value="alpha/beta hydrolase"/>
    <property type="match status" value="1"/>
</dbReference>
<accession>A0A4Q7KFZ2</accession>
<evidence type="ECO:0000313" key="2">
    <source>
        <dbReference type="EMBL" id="RZS32823.1"/>
    </source>
</evidence>
<comment type="caution">
    <text evidence="2">The sequence shown here is derived from an EMBL/GenBank/DDBJ whole genome shotgun (WGS) entry which is preliminary data.</text>
</comment>
<gene>
    <name evidence="2" type="ORF">EV193_111208</name>
</gene>
<reference evidence="2 3" key="1">
    <citation type="submission" date="2019-02" db="EMBL/GenBank/DDBJ databases">
        <title>Genomic Encyclopedia of Type Strains, Phase IV (KMG-IV): sequencing the most valuable type-strain genomes for metagenomic binning, comparative biology and taxonomic classification.</title>
        <authorList>
            <person name="Goeker M."/>
        </authorList>
    </citation>
    <scope>NUCLEOTIDE SEQUENCE [LARGE SCALE GENOMIC DNA]</scope>
    <source>
        <strain evidence="2 3">DSM 101727</strain>
    </source>
</reference>
<evidence type="ECO:0000259" key="1">
    <source>
        <dbReference type="Pfam" id="PF12697"/>
    </source>
</evidence>
<dbReference type="Pfam" id="PF12697">
    <property type="entry name" value="Abhydrolase_6"/>
    <property type="match status" value="1"/>
</dbReference>
<dbReference type="SUPFAM" id="SSF53474">
    <property type="entry name" value="alpha/beta-Hydrolases"/>
    <property type="match status" value="1"/>
</dbReference>
<dbReference type="RefSeq" id="WP_130347769.1">
    <property type="nucleotide sequence ID" value="NZ_SGWQ01000011.1"/>
</dbReference>
<name>A0A4Q7KFZ2_9PSEU</name>
<dbReference type="InterPro" id="IPR050266">
    <property type="entry name" value="AB_hydrolase_sf"/>
</dbReference>
<keyword evidence="3" id="KW-1185">Reference proteome</keyword>
<dbReference type="PRINTS" id="PR00111">
    <property type="entry name" value="ABHYDROLASE"/>
</dbReference>
<evidence type="ECO:0000313" key="3">
    <source>
        <dbReference type="Proteomes" id="UP000294257"/>
    </source>
</evidence>
<dbReference type="PANTHER" id="PTHR43798">
    <property type="entry name" value="MONOACYLGLYCEROL LIPASE"/>
    <property type="match status" value="1"/>
</dbReference>